<dbReference type="Pfam" id="PF00753">
    <property type="entry name" value="Lactamase_B"/>
    <property type="match status" value="1"/>
</dbReference>
<dbReference type="EMBL" id="MHVJ01000011">
    <property type="protein sequence ID" value="OHA91680.1"/>
    <property type="molecule type" value="Genomic_DNA"/>
</dbReference>
<dbReference type="Proteomes" id="UP000178612">
    <property type="component" value="Unassembled WGS sequence"/>
</dbReference>
<accession>A0A1G2T319</accession>
<sequence>MRGHIREVVVGVLILSNILVWFAIWQRMPGETLRVYFLDVGQGDAIFIDTPAHKQVLIDGGRNRKVLSELGKIMSFGDRYIDVVIETHPDADHAAGLVAVAERYQTGLNVDQRSARRGQTIDFGDGVKLILLFPDRDVSGWDTNDGSVVARLDYGESSFLFTGDATIKTENILLNLNREILDTDVLKVGHHGSRTSTSLMFAEAVTPEFAVISAGKDNTYGHPHKEVLNILNRVGSKIFSTAEKGTIKFETDGEMIGIK</sequence>
<dbReference type="InterPro" id="IPR001279">
    <property type="entry name" value="Metallo-B-lactamas"/>
</dbReference>
<dbReference type="AlphaFoldDB" id="A0A1G2T319"/>
<feature type="transmembrane region" description="Helical" evidence="1">
    <location>
        <begin position="7"/>
        <end position="25"/>
    </location>
</feature>
<comment type="caution">
    <text evidence="3">The sequence shown here is derived from an EMBL/GenBank/DDBJ whole genome shotgun (WGS) entry which is preliminary data.</text>
</comment>
<evidence type="ECO:0000259" key="2">
    <source>
        <dbReference type="SMART" id="SM00849"/>
    </source>
</evidence>
<feature type="domain" description="Metallo-beta-lactamase" evidence="2">
    <location>
        <begin position="42"/>
        <end position="216"/>
    </location>
</feature>
<dbReference type="SMART" id="SM00849">
    <property type="entry name" value="Lactamase_B"/>
    <property type="match status" value="1"/>
</dbReference>
<protein>
    <recommendedName>
        <fullName evidence="2">Metallo-beta-lactamase domain-containing protein</fullName>
    </recommendedName>
</protein>
<dbReference type="CDD" id="cd07731">
    <property type="entry name" value="ComA-like_MBL-fold"/>
    <property type="match status" value="1"/>
</dbReference>
<keyword evidence="1" id="KW-1133">Transmembrane helix</keyword>
<dbReference type="InterPro" id="IPR035681">
    <property type="entry name" value="ComA-like_MBL"/>
</dbReference>
<dbReference type="Gene3D" id="3.60.15.10">
    <property type="entry name" value="Ribonuclease Z/Hydroxyacylglutathione hydrolase-like"/>
    <property type="match status" value="1"/>
</dbReference>
<evidence type="ECO:0000313" key="4">
    <source>
        <dbReference type="Proteomes" id="UP000178612"/>
    </source>
</evidence>
<dbReference type="InterPro" id="IPR052159">
    <property type="entry name" value="Competence_DNA_uptake"/>
</dbReference>
<evidence type="ECO:0000256" key="1">
    <source>
        <dbReference type="SAM" id="Phobius"/>
    </source>
</evidence>
<dbReference type="SUPFAM" id="SSF56281">
    <property type="entry name" value="Metallo-hydrolase/oxidoreductase"/>
    <property type="match status" value="1"/>
</dbReference>
<dbReference type="PANTHER" id="PTHR30619">
    <property type="entry name" value="DNA INTERNALIZATION/COMPETENCE PROTEIN COMEC/REC2"/>
    <property type="match status" value="1"/>
</dbReference>
<keyword evidence="1" id="KW-0472">Membrane</keyword>
<name>A0A1G2T319_9BACT</name>
<dbReference type="PANTHER" id="PTHR30619:SF1">
    <property type="entry name" value="RECOMBINATION PROTEIN 2"/>
    <property type="match status" value="1"/>
</dbReference>
<evidence type="ECO:0000313" key="3">
    <source>
        <dbReference type="EMBL" id="OHA91680.1"/>
    </source>
</evidence>
<keyword evidence="1" id="KW-0812">Transmembrane</keyword>
<gene>
    <name evidence="3" type="ORF">A2758_00860</name>
</gene>
<proteinExistence type="predicted"/>
<reference evidence="3 4" key="1">
    <citation type="journal article" date="2016" name="Nat. Commun.">
        <title>Thousands of microbial genomes shed light on interconnected biogeochemical processes in an aquifer system.</title>
        <authorList>
            <person name="Anantharaman K."/>
            <person name="Brown C.T."/>
            <person name="Hug L.A."/>
            <person name="Sharon I."/>
            <person name="Castelle C.J."/>
            <person name="Probst A.J."/>
            <person name="Thomas B.C."/>
            <person name="Singh A."/>
            <person name="Wilkins M.J."/>
            <person name="Karaoz U."/>
            <person name="Brodie E.L."/>
            <person name="Williams K.H."/>
            <person name="Hubbard S.S."/>
            <person name="Banfield J.F."/>
        </authorList>
    </citation>
    <scope>NUCLEOTIDE SEQUENCE [LARGE SCALE GENOMIC DNA]</scope>
</reference>
<organism evidence="3 4">
    <name type="scientific">Candidatus Zambryskibacteria bacterium RIFCSPHIGHO2_01_FULL_49_18</name>
    <dbReference type="NCBI Taxonomy" id="1802740"/>
    <lineage>
        <taxon>Bacteria</taxon>
        <taxon>Candidatus Zambryskiibacteriota</taxon>
    </lineage>
</organism>
<dbReference type="InterPro" id="IPR036866">
    <property type="entry name" value="RibonucZ/Hydroxyglut_hydro"/>
</dbReference>